<dbReference type="Proteomes" id="UP000789390">
    <property type="component" value="Unassembled WGS sequence"/>
</dbReference>
<keyword evidence="6" id="KW-0539">Nucleus</keyword>
<gene>
    <name evidence="9" type="ORF">DGAL_LOCUS2038</name>
</gene>
<dbReference type="AlphaFoldDB" id="A0A8J2RCQ4"/>
<proteinExistence type="inferred from homology"/>
<keyword evidence="10" id="KW-1185">Reference proteome</keyword>
<evidence type="ECO:0000256" key="2">
    <source>
        <dbReference type="ARBA" id="ARBA00004584"/>
    </source>
</evidence>
<keyword evidence="5 8" id="KW-0175">Coiled coil</keyword>
<evidence type="ECO:0000256" key="1">
    <source>
        <dbReference type="ARBA" id="ARBA00004123"/>
    </source>
</evidence>
<organism evidence="9 10">
    <name type="scientific">Daphnia galeata</name>
    <dbReference type="NCBI Taxonomy" id="27404"/>
    <lineage>
        <taxon>Eukaryota</taxon>
        <taxon>Metazoa</taxon>
        <taxon>Ecdysozoa</taxon>
        <taxon>Arthropoda</taxon>
        <taxon>Crustacea</taxon>
        <taxon>Branchiopoda</taxon>
        <taxon>Diplostraca</taxon>
        <taxon>Cladocera</taxon>
        <taxon>Anomopoda</taxon>
        <taxon>Daphniidae</taxon>
        <taxon>Daphnia</taxon>
    </lineage>
</organism>
<sequence>MQTPLRYNTWQFIALVMEEYNNDRLREACVELREIIANNKAHLDDLQEQIDESKAGNTTIDRLQIGKAGPVAALETMKHSLAYMKGGLKVSDCQPNFVLTSEKILISCAKIWKNRTKTEIQELLVEEKIKQSSLNEEKKRIEVCLNENKQLLEVHLKEKTRLESKQEEIEEQRISELEEKLPRVIRAYEDIKSNLDLTRPLQLGKRDTYIEVTSSVWPYFLEILEANGIVERHPTDKKRIRIIDFSDGQFGS</sequence>
<dbReference type="PANTHER" id="PTHR14401:SF6">
    <property type="entry name" value="CENTROMERE PROTEIN K"/>
    <property type="match status" value="1"/>
</dbReference>
<evidence type="ECO:0000256" key="3">
    <source>
        <dbReference type="ARBA" id="ARBA00005795"/>
    </source>
</evidence>
<evidence type="ECO:0000256" key="6">
    <source>
        <dbReference type="ARBA" id="ARBA00023242"/>
    </source>
</evidence>
<evidence type="ECO:0000313" key="9">
    <source>
        <dbReference type="EMBL" id="CAH0099880.1"/>
    </source>
</evidence>
<dbReference type="GO" id="GO:0051382">
    <property type="term" value="P:kinetochore assembly"/>
    <property type="evidence" value="ECO:0007669"/>
    <property type="project" value="InterPro"/>
</dbReference>
<dbReference type="OrthoDB" id="9445768at2759"/>
<feature type="coiled-coil region" evidence="8">
    <location>
        <begin position="134"/>
        <end position="194"/>
    </location>
</feature>
<comment type="similarity">
    <text evidence="3">Belongs to the CENP-K/MCM22 family.</text>
</comment>
<dbReference type="GO" id="GO:0000070">
    <property type="term" value="P:mitotic sister chromatid segregation"/>
    <property type="evidence" value="ECO:0007669"/>
    <property type="project" value="TreeGrafter"/>
</dbReference>
<protein>
    <submittedName>
        <fullName evidence="9">Uncharacterized protein</fullName>
    </submittedName>
</protein>
<evidence type="ECO:0000256" key="4">
    <source>
        <dbReference type="ARBA" id="ARBA00022454"/>
    </source>
</evidence>
<evidence type="ECO:0000256" key="8">
    <source>
        <dbReference type="SAM" id="Coils"/>
    </source>
</evidence>
<keyword evidence="4" id="KW-0158">Chromosome</keyword>
<evidence type="ECO:0000256" key="5">
    <source>
        <dbReference type="ARBA" id="ARBA00023054"/>
    </source>
</evidence>
<comment type="caution">
    <text evidence="9">The sequence shown here is derived from an EMBL/GenBank/DDBJ whole genome shotgun (WGS) entry which is preliminary data.</text>
</comment>
<dbReference type="PANTHER" id="PTHR14401">
    <property type="entry name" value="CENTROMERE PROTEIN K"/>
    <property type="match status" value="1"/>
</dbReference>
<dbReference type="Pfam" id="PF11802">
    <property type="entry name" value="CENP-K"/>
    <property type="match status" value="1"/>
</dbReference>
<accession>A0A8J2RCQ4</accession>
<dbReference type="GO" id="GO:0005634">
    <property type="term" value="C:nucleus"/>
    <property type="evidence" value="ECO:0007669"/>
    <property type="project" value="UniProtKB-SubCell"/>
</dbReference>
<evidence type="ECO:0000256" key="7">
    <source>
        <dbReference type="ARBA" id="ARBA00023328"/>
    </source>
</evidence>
<dbReference type="EMBL" id="CAKKLH010000026">
    <property type="protein sequence ID" value="CAH0099880.1"/>
    <property type="molecule type" value="Genomic_DNA"/>
</dbReference>
<dbReference type="InterPro" id="IPR020993">
    <property type="entry name" value="Centromere_CenpK"/>
</dbReference>
<reference evidence="9" key="1">
    <citation type="submission" date="2021-11" db="EMBL/GenBank/DDBJ databases">
        <authorList>
            <person name="Schell T."/>
        </authorList>
    </citation>
    <scope>NUCLEOTIDE SEQUENCE</scope>
    <source>
        <strain evidence="9">M5</strain>
    </source>
</reference>
<dbReference type="GO" id="GO:0000775">
    <property type="term" value="C:chromosome, centromeric region"/>
    <property type="evidence" value="ECO:0007669"/>
    <property type="project" value="UniProtKB-SubCell"/>
</dbReference>
<evidence type="ECO:0000313" key="10">
    <source>
        <dbReference type="Proteomes" id="UP000789390"/>
    </source>
</evidence>
<comment type="subcellular location">
    <subcellularLocation>
        <location evidence="2">Chromosome</location>
        <location evidence="2">Centromere</location>
    </subcellularLocation>
    <subcellularLocation>
        <location evidence="1">Nucleus</location>
    </subcellularLocation>
</comment>
<name>A0A8J2RCQ4_9CRUS</name>
<keyword evidence="7" id="KW-0137">Centromere</keyword>